<dbReference type="InterPro" id="IPR019775">
    <property type="entry name" value="WD40_repeat_CS"/>
</dbReference>
<dbReference type="PANTHER" id="PTHR22852">
    <property type="entry name" value="LETHAL 2 DENTICLELESS PROTEIN RETINOIC ACID-REGULATED NUCLEAR MATRIX-ASSOCIATED PROTEIN"/>
    <property type="match status" value="1"/>
</dbReference>
<evidence type="ECO:0000256" key="4">
    <source>
        <dbReference type="ARBA" id="ARBA00022786"/>
    </source>
</evidence>
<comment type="similarity">
    <text evidence="5">Belongs to the WD repeat cdt2 family.</text>
</comment>
<keyword evidence="8" id="KW-1185">Reference proteome</keyword>
<evidence type="ECO:0008006" key="9">
    <source>
        <dbReference type="Google" id="ProtNLM"/>
    </source>
</evidence>
<dbReference type="PROSITE" id="PS50294">
    <property type="entry name" value="WD_REPEATS_REGION"/>
    <property type="match status" value="1"/>
</dbReference>
<comment type="caution">
    <text evidence="7">The sequence shown here is derived from an EMBL/GenBank/DDBJ whole genome shotgun (WGS) entry which is preliminary data.</text>
</comment>
<sequence length="509" mass="55694">MLPSPSSSPAQPHRDILLNCTNQTLLNLAVDTPAKSLDLWSYLPTPAKDVGTKRLYTEGGSPRKRARVESWNSDVGEAGSIARAEVRARRNCWLKTLRGPMPGCAGLLPSTPILKSFVSSNKSDIFKWDALDDGFINPPYACSYSHNAKSGGKPHLALATEHGSVHILDTQKRLDWDVEPQRTTFQPHHNGVYDVKWSCYDQFLATCSADRSVRILDVSSGNSIATLQGHSGSVKCIAWDPQNNMVLSTGGRDGNIKVWDLRLPHGEVSEPVTTISGAHDELGHKSKKKTGLQHSVTNLVRAKNMALISSGSSDGILRCWDLRFMASTKKSKATQNRRTLYFRSSPMDPTTLHNSRRARGILSLAAGTGPTSDLIFALGADSRIHTYTSSTLEPLRINYTHPSLRTNSSFYLGISVSPCGRSLASGSTGIQGSAFLFDISNAARTFPRAEPGVKLSAQIGEIGPVDWADGMLATCADESTVRIWRPDIEVYRSCLENPTEKKWDWSWAS</sequence>
<dbReference type="GO" id="GO:0043161">
    <property type="term" value="P:proteasome-mediated ubiquitin-dependent protein catabolic process"/>
    <property type="evidence" value="ECO:0007669"/>
    <property type="project" value="TreeGrafter"/>
</dbReference>
<evidence type="ECO:0000313" key="7">
    <source>
        <dbReference type="EMBL" id="KAG7097172.1"/>
    </source>
</evidence>
<gene>
    <name evidence="7" type="ORF">E1B28_004547</name>
</gene>
<reference evidence="7" key="1">
    <citation type="journal article" date="2021" name="Genome Biol. Evol.">
        <title>The assembled and annotated genome of the fairy-ring fungus Marasmius oreades.</title>
        <authorList>
            <person name="Hiltunen M."/>
            <person name="Ament-Velasquez S.L."/>
            <person name="Johannesson H."/>
        </authorList>
    </citation>
    <scope>NUCLEOTIDE SEQUENCE</scope>
    <source>
        <strain evidence="7">03SP1</strain>
    </source>
</reference>
<dbReference type="KEGG" id="more:E1B28_004547"/>
<dbReference type="Proteomes" id="UP001049176">
    <property type="component" value="Chromosome 2"/>
</dbReference>
<keyword evidence="3" id="KW-0677">Repeat</keyword>
<dbReference type="GeneID" id="66073623"/>
<evidence type="ECO:0000256" key="1">
    <source>
        <dbReference type="ARBA" id="ARBA00004906"/>
    </source>
</evidence>
<evidence type="ECO:0000256" key="3">
    <source>
        <dbReference type="ARBA" id="ARBA00022737"/>
    </source>
</evidence>
<dbReference type="Pfam" id="PF00400">
    <property type="entry name" value="WD40"/>
    <property type="match status" value="3"/>
</dbReference>
<feature type="repeat" description="WD" evidence="6">
    <location>
        <begin position="289"/>
        <end position="330"/>
    </location>
</feature>
<dbReference type="SMART" id="SM00320">
    <property type="entry name" value="WD40"/>
    <property type="match status" value="4"/>
</dbReference>
<dbReference type="PRINTS" id="PR00320">
    <property type="entry name" value="GPROTEINBRPT"/>
</dbReference>
<feature type="repeat" description="WD" evidence="6">
    <location>
        <begin position="185"/>
        <end position="226"/>
    </location>
</feature>
<organism evidence="7 8">
    <name type="scientific">Marasmius oreades</name>
    <name type="common">fairy-ring Marasmius</name>
    <dbReference type="NCBI Taxonomy" id="181124"/>
    <lineage>
        <taxon>Eukaryota</taxon>
        <taxon>Fungi</taxon>
        <taxon>Dikarya</taxon>
        <taxon>Basidiomycota</taxon>
        <taxon>Agaricomycotina</taxon>
        <taxon>Agaricomycetes</taxon>
        <taxon>Agaricomycetidae</taxon>
        <taxon>Agaricales</taxon>
        <taxon>Marasmiineae</taxon>
        <taxon>Marasmiaceae</taxon>
        <taxon>Marasmius</taxon>
    </lineage>
</organism>
<dbReference type="InterPro" id="IPR020472">
    <property type="entry name" value="WD40_PAC1"/>
</dbReference>
<evidence type="ECO:0000313" key="8">
    <source>
        <dbReference type="Proteomes" id="UP001049176"/>
    </source>
</evidence>
<name>A0A9P7UYV4_9AGAR</name>
<dbReference type="EMBL" id="CM032182">
    <property type="protein sequence ID" value="KAG7097172.1"/>
    <property type="molecule type" value="Genomic_DNA"/>
</dbReference>
<dbReference type="InterPro" id="IPR036322">
    <property type="entry name" value="WD40_repeat_dom_sf"/>
</dbReference>
<dbReference type="InterPro" id="IPR001680">
    <property type="entry name" value="WD40_rpt"/>
</dbReference>
<evidence type="ECO:0000256" key="2">
    <source>
        <dbReference type="ARBA" id="ARBA00022574"/>
    </source>
</evidence>
<dbReference type="GO" id="GO:0030674">
    <property type="term" value="F:protein-macromolecule adaptor activity"/>
    <property type="evidence" value="ECO:0007669"/>
    <property type="project" value="TreeGrafter"/>
</dbReference>
<dbReference type="PROSITE" id="PS00678">
    <property type="entry name" value="WD_REPEATS_1"/>
    <property type="match status" value="1"/>
</dbReference>
<dbReference type="PANTHER" id="PTHR22852:SF0">
    <property type="entry name" value="DENTICLELESS PROTEIN HOMOLOG"/>
    <property type="match status" value="1"/>
</dbReference>
<keyword evidence="2 6" id="KW-0853">WD repeat</keyword>
<comment type="pathway">
    <text evidence="1">Protein modification; protein ubiquitination.</text>
</comment>
<dbReference type="PROSITE" id="PS50082">
    <property type="entry name" value="WD_REPEATS_2"/>
    <property type="match status" value="3"/>
</dbReference>
<protein>
    <recommendedName>
        <fullName evidence="9">Denticleless protein-like protein</fullName>
    </recommendedName>
</protein>
<dbReference type="InterPro" id="IPR051865">
    <property type="entry name" value="WD-repeat_CDT2_adapter"/>
</dbReference>
<dbReference type="Gene3D" id="2.130.10.10">
    <property type="entry name" value="YVTN repeat-like/Quinoprotein amine dehydrogenase"/>
    <property type="match status" value="2"/>
</dbReference>
<proteinExistence type="inferred from homology"/>
<dbReference type="GO" id="GO:0005634">
    <property type="term" value="C:nucleus"/>
    <property type="evidence" value="ECO:0007669"/>
    <property type="project" value="TreeGrafter"/>
</dbReference>
<dbReference type="InterPro" id="IPR015943">
    <property type="entry name" value="WD40/YVTN_repeat-like_dom_sf"/>
</dbReference>
<dbReference type="AlphaFoldDB" id="A0A9P7UYV4"/>
<dbReference type="SUPFAM" id="SSF50978">
    <property type="entry name" value="WD40 repeat-like"/>
    <property type="match status" value="1"/>
</dbReference>
<keyword evidence="4" id="KW-0833">Ubl conjugation pathway</keyword>
<evidence type="ECO:0000256" key="6">
    <source>
        <dbReference type="PROSITE-ProRule" id="PRU00221"/>
    </source>
</evidence>
<accession>A0A9P7UYV4</accession>
<evidence type="ECO:0000256" key="5">
    <source>
        <dbReference type="ARBA" id="ARBA00038344"/>
    </source>
</evidence>
<dbReference type="OrthoDB" id="2096344at2759"/>
<feature type="repeat" description="WD" evidence="6">
    <location>
        <begin position="227"/>
        <end position="262"/>
    </location>
</feature>
<dbReference type="RefSeq" id="XP_043013642.1">
    <property type="nucleotide sequence ID" value="XM_043149040.1"/>
</dbReference>